<dbReference type="Proteomes" id="UP001501444">
    <property type="component" value="Unassembled WGS sequence"/>
</dbReference>
<evidence type="ECO:0000313" key="4">
    <source>
        <dbReference type="EMBL" id="GAA2379479.1"/>
    </source>
</evidence>
<dbReference type="InterPro" id="IPR003658">
    <property type="entry name" value="Anti-sigma_ant"/>
</dbReference>
<proteinExistence type="inferred from homology"/>
<dbReference type="InterPro" id="IPR002645">
    <property type="entry name" value="STAS_dom"/>
</dbReference>
<evidence type="ECO:0000256" key="2">
    <source>
        <dbReference type="RuleBase" id="RU003749"/>
    </source>
</evidence>
<evidence type="ECO:0000259" key="3">
    <source>
        <dbReference type="PROSITE" id="PS50801"/>
    </source>
</evidence>
<feature type="domain" description="STAS" evidence="3">
    <location>
        <begin position="1"/>
        <end position="109"/>
    </location>
</feature>
<dbReference type="PROSITE" id="PS50801">
    <property type="entry name" value="STAS"/>
    <property type="match status" value="1"/>
</dbReference>
<comment type="similarity">
    <text evidence="1 2">Belongs to the anti-sigma-factor antagonist family.</text>
</comment>
<dbReference type="CDD" id="cd07043">
    <property type="entry name" value="STAS_anti-anti-sigma_factors"/>
    <property type="match status" value="1"/>
</dbReference>
<dbReference type="EMBL" id="BAAARV010000086">
    <property type="protein sequence ID" value="GAA2379479.1"/>
    <property type="molecule type" value="Genomic_DNA"/>
</dbReference>
<comment type="caution">
    <text evidence="4">The sequence shown here is derived from an EMBL/GenBank/DDBJ whole genome shotgun (WGS) entry which is preliminary data.</text>
</comment>
<dbReference type="Pfam" id="PF01740">
    <property type="entry name" value="STAS"/>
    <property type="match status" value="1"/>
</dbReference>
<keyword evidence="5" id="KW-1185">Reference proteome</keyword>
<dbReference type="Gene3D" id="3.30.750.24">
    <property type="entry name" value="STAS domain"/>
    <property type="match status" value="1"/>
</dbReference>
<gene>
    <name evidence="4" type="primary">bldG_2</name>
    <name evidence="4" type="ORF">GCM10010170_086200</name>
</gene>
<protein>
    <recommendedName>
        <fullName evidence="2">Anti-sigma factor antagonist</fullName>
    </recommendedName>
</protein>
<dbReference type="PANTHER" id="PTHR33495:SF2">
    <property type="entry name" value="ANTI-SIGMA FACTOR ANTAGONIST TM_1081-RELATED"/>
    <property type="match status" value="1"/>
</dbReference>
<evidence type="ECO:0000313" key="5">
    <source>
        <dbReference type="Proteomes" id="UP001501444"/>
    </source>
</evidence>
<dbReference type="RefSeq" id="WP_344618455.1">
    <property type="nucleotide sequence ID" value="NZ_BAAARV010000086.1"/>
</dbReference>
<dbReference type="InterPro" id="IPR036513">
    <property type="entry name" value="STAS_dom_sf"/>
</dbReference>
<dbReference type="SUPFAM" id="SSF52091">
    <property type="entry name" value="SpoIIaa-like"/>
    <property type="match status" value="1"/>
</dbReference>
<dbReference type="PANTHER" id="PTHR33495">
    <property type="entry name" value="ANTI-SIGMA FACTOR ANTAGONIST TM_1081-RELATED-RELATED"/>
    <property type="match status" value="1"/>
</dbReference>
<dbReference type="NCBIfam" id="TIGR00377">
    <property type="entry name" value="ant_ant_sig"/>
    <property type="match status" value="1"/>
</dbReference>
<accession>A0ABN3HGB2</accession>
<name>A0ABN3HGB2_9ACTN</name>
<evidence type="ECO:0000256" key="1">
    <source>
        <dbReference type="ARBA" id="ARBA00009013"/>
    </source>
</evidence>
<sequence>MAFTIGSTGGHGVVRAEGELDVGTAAELREAVGTALDRHATLVMDLTAVTFMDSVTLGVLIGAYNRTRATGGGLAVACTDDRVRRVFRITGLDKVFALYDTVEAAAAAL</sequence>
<reference evidence="4 5" key="1">
    <citation type="journal article" date="2019" name="Int. J. Syst. Evol. Microbiol.">
        <title>The Global Catalogue of Microorganisms (GCM) 10K type strain sequencing project: providing services to taxonomists for standard genome sequencing and annotation.</title>
        <authorList>
            <consortium name="The Broad Institute Genomics Platform"/>
            <consortium name="The Broad Institute Genome Sequencing Center for Infectious Disease"/>
            <person name="Wu L."/>
            <person name="Ma J."/>
        </authorList>
    </citation>
    <scope>NUCLEOTIDE SEQUENCE [LARGE SCALE GENOMIC DNA]</scope>
    <source>
        <strain evidence="4 5">JCM 3272</strain>
    </source>
</reference>
<organism evidence="4 5">
    <name type="scientific">Dactylosporangium salmoneum</name>
    <dbReference type="NCBI Taxonomy" id="53361"/>
    <lineage>
        <taxon>Bacteria</taxon>
        <taxon>Bacillati</taxon>
        <taxon>Actinomycetota</taxon>
        <taxon>Actinomycetes</taxon>
        <taxon>Micromonosporales</taxon>
        <taxon>Micromonosporaceae</taxon>
        <taxon>Dactylosporangium</taxon>
    </lineage>
</organism>